<evidence type="ECO:0000313" key="1">
    <source>
        <dbReference type="EMBL" id="KAJ7199356.1"/>
    </source>
</evidence>
<dbReference type="AlphaFoldDB" id="A0AAD6V0T6"/>
<reference evidence="1" key="1">
    <citation type="submission" date="2023-03" db="EMBL/GenBank/DDBJ databases">
        <title>Massive genome expansion in bonnet fungi (Mycena s.s.) driven by repeated elements and novel gene families across ecological guilds.</title>
        <authorList>
            <consortium name="Lawrence Berkeley National Laboratory"/>
            <person name="Harder C.B."/>
            <person name="Miyauchi S."/>
            <person name="Viragh M."/>
            <person name="Kuo A."/>
            <person name="Thoen E."/>
            <person name="Andreopoulos B."/>
            <person name="Lu D."/>
            <person name="Skrede I."/>
            <person name="Drula E."/>
            <person name="Henrissat B."/>
            <person name="Morin E."/>
            <person name="Kohler A."/>
            <person name="Barry K."/>
            <person name="LaButti K."/>
            <person name="Morin E."/>
            <person name="Salamov A."/>
            <person name="Lipzen A."/>
            <person name="Mereny Z."/>
            <person name="Hegedus B."/>
            <person name="Baldrian P."/>
            <person name="Stursova M."/>
            <person name="Weitz H."/>
            <person name="Taylor A."/>
            <person name="Grigoriev I.V."/>
            <person name="Nagy L.G."/>
            <person name="Martin F."/>
            <person name="Kauserud H."/>
        </authorList>
    </citation>
    <scope>NUCLEOTIDE SEQUENCE</scope>
    <source>
        <strain evidence="1">9144</strain>
    </source>
</reference>
<organism evidence="1 2">
    <name type="scientific">Mycena pura</name>
    <dbReference type="NCBI Taxonomy" id="153505"/>
    <lineage>
        <taxon>Eukaryota</taxon>
        <taxon>Fungi</taxon>
        <taxon>Dikarya</taxon>
        <taxon>Basidiomycota</taxon>
        <taxon>Agaricomycotina</taxon>
        <taxon>Agaricomycetes</taxon>
        <taxon>Agaricomycetidae</taxon>
        <taxon>Agaricales</taxon>
        <taxon>Marasmiineae</taxon>
        <taxon>Mycenaceae</taxon>
        <taxon>Mycena</taxon>
    </lineage>
</organism>
<dbReference type="Proteomes" id="UP001219525">
    <property type="component" value="Unassembled WGS sequence"/>
</dbReference>
<name>A0AAD6V0T6_9AGAR</name>
<accession>A0AAD6V0T6</accession>
<proteinExistence type="predicted"/>
<gene>
    <name evidence="1" type="ORF">GGX14DRAFT_467872</name>
</gene>
<keyword evidence="2" id="KW-1185">Reference proteome</keyword>
<evidence type="ECO:0000313" key="2">
    <source>
        <dbReference type="Proteomes" id="UP001219525"/>
    </source>
</evidence>
<dbReference type="InterPro" id="IPR036047">
    <property type="entry name" value="F-box-like_dom_sf"/>
</dbReference>
<dbReference type="EMBL" id="JARJCW010000068">
    <property type="protein sequence ID" value="KAJ7199356.1"/>
    <property type="molecule type" value="Genomic_DNA"/>
</dbReference>
<comment type="caution">
    <text evidence="1">The sequence shown here is derived from an EMBL/GenBank/DDBJ whole genome shotgun (WGS) entry which is preliminary data.</text>
</comment>
<sequence>MAIDNEATGVHHRAALTSDYGDTDITENPAGAPLLSVLAMENILSILACCDICSVVTIAQTCRYMHALAFSKSVWLVLVKDLQRRSMMEADISVSDLSMQELIDLVKRILSGPETWSFGLACQVSRRVVLHPEFLDGALTGASEAKLLSDGRHVLFKNRDKLECWDVVRDTLVWRHRSAIANYSVIRFAVQTQSAKSGDNFILLICGESREDHGPNNHMEIVALDPQLGTHVVLATAEAPAFMALYPSDPPVICNTVVAVALDYRNEYFLYDWHSQRGFLLLVPRGSTCLISLIPGHIILKARSSTADASGEYLYVITTDAAFHMHGTLANTINRSHEFKRVSPDALPTLLTCCITTSSSCFTGGMSVHVSPARSNTYRIWVYLKSTTPFPLFEKRGAQNALLCSYELTLSASGPPQLRERSRTIALPATFYRTIAYSGHMQVYDATRDAQLIVPPSVHNPGEVDLEDCEHYVDVSPYSGALTYATAQHIVILYFK</sequence>
<evidence type="ECO:0008006" key="3">
    <source>
        <dbReference type="Google" id="ProtNLM"/>
    </source>
</evidence>
<protein>
    <recommendedName>
        <fullName evidence="3">F-box domain-containing protein</fullName>
    </recommendedName>
</protein>
<dbReference type="SUPFAM" id="SSF81383">
    <property type="entry name" value="F-box domain"/>
    <property type="match status" value="1"/>
</dbReference>